<feature type="compositionally biased region" description="Polar residues" evidence="1">
    <location>
        <begin position="33"/>
        <end position="45"/>
    </location>
</feature>
<accession>A0A9N9K1B4</accession>
<protein>
    <submittedName>
        <fullName evidence="2">12627_t:CDS:1</fullName>
    </submittedName>
</protein>
<evidence type="ECO:0000313" key="2">
    <source>
        <dbReference type="EMBL" id="CAG8807285.1"/>
    </source>
</evidence>
<gene>
    <name evidence="2" type="ORF">DERYTH_LOCUS24641</name>
</gene>
<feature type="non-terminal residue" evidence="2">
    <location>
        <position position="331"/>
    </location>
</feature>
<dbReference type="AlphaFoldDB" id="A0A9N9K1B4"/>
<dbReference type="PANTHER" id="PTHR47524:SF1">
    <property type="entry name" value="20S RRNA ACCUMULATION PROTEIN 4"/>
    <property type="match status" value="1"/>
</dbReference>
<proteinExistence type="predicted"/>
<reference evidence="2" key="1">
    <citation type="submission" date="2021-06" db="EMBL/GenBank/DDBJ databases">
        <authorList>
            <person name="Kallberg Y."/>
            <person name="Tangrot J."/>
            <person name="Rosling A."/>
        </authorList>
    </citation>
    <scope>NUCLEOTIDE SEQUENCE</scope>
    <source>
        <strain evidence="2">MA453B</strain>
    </source>
</reference>
<evidence type="ECO:0000256" key="1">
    <source>
        <dbReference type="SAM" id="MobiDB-lite"/>
    </source>
</evidence>
<feature type="non-terminal residue" evidence="2">
    <location>
        <position position="1"/>
    </location>
</feature>
<keyword evidence="3" id="KW-1185">Reference proteome</keyword>
<organism evidence="2 3">
    <name type="scientific">Dentiscutata erythropus</name>
    <dbReference type="NCBI Taxonomy" id="1348616"/>
    <lineage>
        <taxon>Eukaryota</taxon>
        <taxon>Fungi</taxon>
        <taxon>Fungi incertae sedis</taxon>
        <taxon>Mucoromycota</taxon>
        <taxon>Glomeromycotina</taxon>
        <taxon>Glomeromycetes</taxon>
        <taxon>Diversisporales</taxon>
        <taxon>Gigasporaceae</taxon>
        <taxon>Dentiscutata</taxon>
    </lineage>
</organism>
<dbReference type="PANTHER" id="PTHR47524">
    <property type="entry name" value="20S RRNA ACCUMULATION PROTEIN 4"/>
    <property type="match status" value="1"/>
</dbReference>
<name>A0A9N9K1B4_9GLOM</name>
<evidence type="ECO:0000313" key="3">
    <source>
        <dbReference type="Proteomes" id="UP000789405"/>
    </source>
</evidence>
<dbReference type="GO" id="GO:0030490">
    <property type="term" value="P:maturation of SSU-rRNA"/>
    <property type="evidence" value="ECO:0007669"/>
    <property type="project" value="TreeGrafter"/>
</dbReference>
<dbReference type="EMBL" id="CAJVPY010042373">
    <property type="protein sequence ID" value="CAG8807285.1"/>
    <property type="molecule type" value="Genomic_DNA"/>
</dbReference>
<dbReference type="OrthoDB" id="443682at2759"/>
<feature type="compositionally biased region" description="Low complexity" evidence="1">
    <location>
        <begin position="20"/>
        <end position="32"/>
    </location>
</feature>
<feature type="region of interest" description="Disordered" evidence="1">
    <location>
        <begin position="1"/>
        <end position="48"/>
    </location>
</feature>
<comment type="caution">
    <text evidence="2">The sequence shown here is derived from an EMBL/GenBank/DDBJ whole genome shotgun (WGS) entry which is preliminary data.</text>
</comment>
<dbReference type="Proteomes" id="UP000789405">
    <property type="component" value="Unassembled WGS sequence"/>
</dbReference>
<sequence>KSSSTKPKSLCKPGKSNNHSSQISSPVVSNSNKLTTTPTKNQSIKKPSPKMSQVLLGFPDGNIVLEEDIDPYSSKIGGIPNWLIKSFPPPHDFIICKNCEKEMFLLFQSYIPLEESPYERIVYVWACNQQKCMNFRAIRAHRLDEEFMKNLKKNKNHKDQIKNELQKSATIFNLGDTLFSTQDISSAVGGLDVMLFDNDNGDDKFSANITSKSMLPNAQVACDFDVNHSSNTPTWSQIVARSTVVEDEVDSKLYDDVSTKLVISDVSETLSKSPWPEKIPCFPAQYLYITEEILEEKPDPNLKKYESYLNVSLDNNEDDSFDWMGEEYEKS</sequence>